<dbReference type="CDD" id="cd12914">
    <property type="entry name" value="PDC1_DGC_like"/>
    <property type="match status" value="1"/>
</dbReference>
<reference evidence="10 11" key="1">
    <citation type="submission" date="2017-08" db="EMBL/GenBank/DDBJ databases">
        <title>Genomic and metabolic characterisation of spoilage-associated Pseudomonas species.</title>
        <authorList>
            <person name="Stanborough T."/>
            <person name="Fegan N."/>
            <person name="Powell S.M."/>
            <person name="Singh T."/>
            <person name="Tamplin M.L."/>
            <person name="Chandry P.S."/>
        </authorList>
    </citation>
    <scope>NUCLEOTIDE SEQUENCE [LARGE SCALE GENOMIC DNA]</scope>
    <source>
        <strain evidence="10 11">L1814</strain>
    </source>
</reference>
<dbReference type="Pfam" id="PF00990">
    <property type="entry name" value="GGDEF"/>
    <property type="match status" value="1"/>
</dbReference>
<organism evidence="10 11">
    <name type="scientific">Pseudomonas lundensis</name>
    <dbReference type="NCBI Taxonomy" id="86185"/>
    <lineage>
        <taxon>Bacteria</taxon>
        <taxon>Pseudomonadati</taxon>
        <taxon>Pseudomonadota</taxon>
        <taxon>Gammaproteobacteria</taxon>
        <taxon>Pseudomonadales</taxon>
        <taxon>Pseudomonadaceae</taxon>
        <taxon>Pseudomonas</taxon>
    </lineage>
</organism>
<evidence type="ECO:0000256" key="7">
    <source>
        <dbReference type="ARBA" id="ARBA00034247"/>
    </source>
</evidence>
<dbReference type="InterPro" id="IPR043128">
    <property type="entry name" value="Rev_trsase/Diguanyl_cyclase"/>
</dbReference>
<keyword evidence="3" id="KW-1003">Cell membrane</keyword>
<evidence type="ECO:0000256" key="4">
    <source>
        <dbReference type="ARBA" id="ARBA00022692"/>
    </source>
</evidence>
<keyword evidence="11" id="KW-1185">Reference proteome</keyword>
<protein>
    <recommendedName>
        <fullName evidence="2">diguanylate cyclase</fullName>
        <ecNumber evidence="2">2.7.7.65</ecNumber>
    </recommendedName>
</protein>
<dbReference type="NCBIfam" id="TIGR00254">
    <property type="entry name" value="GGDEF"/>
    <property type="match status" value="1"/>
</dbReference>
<dbReference type="InterPro" id="IPR050469">
    <property type="entry name" value="Diguanylate_Cyclase"/>
</dbReference>
<feature type="domain" description="GGDEF" evidence="9">
    <location>
        <begin position="346"/>
        <end position="480"/>
    </location>
</feature>
<dbReference type="InterPro" id="IPR029787">
    <property type="entry name" value="Nucleotide_cyclase"/>
</dbReference>
<accession>A0ABX4GSZ2</accession>
<feature type="transmembrane region" description="Helical" evidence="8">
    <location>
        <begin position="6"/>
        <end position="26"/>
    </location>
</feature>
<evidence type="ECO:0000313" key="11">
    <source>
        <dbReference type="Proteomes" id="UP000216897"/>
    </source>
</evidence>
<feature type="transmembrane region" description="Helical" evidence="8">
    <location>
        <begin position="279"/>
        <end position="298"/>
    </location>
</feature>
<dbReference type="PANTHER" id="PTHR45138">
    <property type="entry name" value="REGULATORY COMPONENTS OF SENSORY TRANSDUCTION SYSTEM"/>
    <property type="match status" value="1"/>
</dbReference>
<dbReference type="Proteomes" id="UP000216897">
    <property type="component" value="Unassembled WGS sequence"/>
</dbReference>
<evidence type="ECO:0000256" key="6">
    <source>
        <dbReference type="ARBA" id="ARBA00023136"/>
    </source>
</evidence>
<keyword evidence="4 8" id="KW-0812">Transmembrane</keyword>
<proteinExistence type="predicted"/>
<name>A0ABX4GSZ2_9PSED</name>
<dbReference type="Gene3D" id="3.30.70.270">
    <property type="match status" value="1"/>
</dbReference>
<evidence type="ECO:0000256" key="2">
    <source>
        <dbReference type="ARBA" id="ARBA00012528"/>
    </source>
</evidence>
<dbReference type="EMBL" id="NQKG01000001">
    <property type="protein sequence ID" value="OZY57226.1"/>
    <property type="molecule type" value="Genomic_DNA"/>
</dbReference>
<evidence type="ECO:0000259" key="9">
    <source>
        <dbReference type="PROSITE" id="PS50887"/>
    </source>
</evidence>
<sequence>MLMTFASLSIMAILSIVGFFIHHDYIDDKKQATRSASNIVQLVDRNISEVMRLYDDVLNGMIKTWQSAPLNSLPEDIQHQLLFSRAQDAPSDDGFFILNAHGVVVADSRTAIASPADLSDQAYFTAHRHGSRDALFISPPFKTGPDVDDWNIAFSRRISAPDGTFLGVGVAQMRLEYFYELFQSLELSPDDTINLMSSDGTLITQYPVTIRPLFGTYVGCLPGIQRLFDETEGSFIATSHIYGVERLYSFSRVRNLPLVVVVALSTDSIFEGWRMTTWVVGSFAALLCLSLIWMTWMLNREMRLRQHVETELEGLATTDPLTTLANRRTLDARLAQEWRRAQRAGRCISLIMMDIDHFKAFNDTYGHQAGDDVIRKVAQQIKSQVRRPSDLAARYGGEEFAVLLVDTDTRGARQIAEGIPKAVEGMAPITDGGASVTISLGTYTRQVRAGDTLQELVRKADAALYEAKHSGRNRVVSVSEQQHEQNVA</sequence>
<dbReference type="CDD" id="cd01949">
    <property type="entry name" value="GGDEF"/>
    <property type="match status" value="1"/>
</dbReference>
<dbReference type="PANTHER" id="PTHR45138:SF9">
    <property type="entry name" value="DIGUANYLATE CYCLASE DGCM-RELATED"/>
    <property type="match status" value="1"/>
</dbReference>
<dbReference type="Gene3D" id="3.30.450.20">
    <property type="entry name" value="PAS domain"/>
    <property type="match status" value="2"/>
</dbReference>
<dbReference type="SUPFAM" id="SSF55073">
    <property type="entry name" value="Nucleotide cyclase"/>
    <property type="match status" value="1"/>
</dbReference>
<dbReference type="SMART" id="SM00267">
    <property type="entry name" value="GGDEF"/>
    <property type="match status" value="1"/>
</dbReference>
<comment type="catalytic activity">
    <reaction evidence="7">
        <text>2 GTP = 3',3'-c-di-GMP + 2 diphosphate</text>
        <dbReference type="Rhea" id="RHEA:24898"/>
        <dbReference type="ChEBI" id="CHEBI:33019"/>
        <dbReference type="ChEBI" id="CHEBI:37565"/>
        <dbReference type="ChEBI" id="CHEBI:58805"/>
        <dbReference type="EC" id="2.7.7.65"/>
    </reaction>
</comment>
<comment type="caution">
    <text evidence="10">The sequence shown here is derived from an EMBL/GenBank/DDBJ whole genome shotgun (WGS) entry which is preliminary data.</text>
</comment>
<dbReference type="InterPro" id="IPR000160">
    <property type="entry name" value="GGDEF_dom"/>
</dbReference>
<evidence type="ECO:0000256" key="1">
    <source>
        <dbReference type="ARBA" id="ARBA00004651"/>
    </source>
</evidence>
<evidence type="ECO:0000256" key="3">
    <source>
        <dbReference type="ARBA" id="ARBA00022475"/>
    </source>
</evidence>
<dbReference type="EC" id="2.7.7.65" evidence="2"/>
<dbReference type="Pfam" id="PF02743">
    <property type="entry name" value="dCache_1"/>
    <property type="match status" value="1"/>
</dbReference>
<dbReference type="InterPro" id="IPR033479">
    <property type="entry name" value="dCache_1"/>
</dbReference>
<keyword evidence="5 8" id="KW-1133">Transmembrane helix</keyword>
<gene>
    <name evidence="10" type="ORF">CJF38_01130</name>
</gene>
<evidence type="ECO:0000256" key="5">
    <source>
        <dbReference type="ARBA" id="ARBA00022989"/>
    </source>
</evidence>
<dbReference type="CDD" id="cd12915">
    <property type="entry name" value="PDC2_DGC_like"/>
    <property type="match status" value="1"/>
</dbReference>
<evidence type="ECO:0000313" key="10">
    <source>
        <dbReference type="EMBL" id="OZY57226.1"/>
    </source>
</evidence>
<comment type="subcellular location">
    <subcellularLocation>
        <location evidence="1">Cell membrane</location>
        <topology evidence="1">Multi-pass membrane protein</topology>
    </subcellularLocation>
</comment>
<dbReference type="PROSITE" id="PS50887">
    <property type="entry name" value="GGDEF"/>
    <property type="match status" value="1"/>
</dbReference>
<evidence type="ECO:0000256" key="8">
    <source>
        <dbReference type="SAM" id="Phobius"/>
    </source>
</evidence>
<keyword evidence="6 8" id="KW-0472">Membrane</keyword>